<name>A0AAI8YVT6_9PEZI</name>
<dbReference type="PANTHER" id="PTHR47219">
    <property type="entry name" value="RAB GTPASE-ACTIVATING PROTEIN 1-LIKE"/>
    <property type="match status" value="1"/>
</dbReference>
<comment type="caution">
    <text evidence="3">The sequence shown here is derived from an EMBL/GenBank/DDBJ whole genome shotgun (WGS) entry which is preliminary data.</text>
</comment>
<dbReference type="Gene3D" id="1.10.8.270">
    <property type="entry name" value="putative rabgap domain of human tbc1 domain family member 14 like domains"/>
    <property type="match status" value="1"/>
</dbReference>
<feature type="region of interest" description="Disordered" evidence="1">
    <location>
        <begin position="293"/>
        <end position="342"/>
    </location>
</feature>
<dbReference type="PROSITE" id="PS50086">
    <property type="entry name" value="TBC_RABGAP"/>
    <property type="match status" value="1"/>
</dbReference>
<reference evidence="3" key="1">
    <citation type="submission" date="2023-11" db="EMBL/GenBank/DDBJ databases">
        <authorList>
            <person name="Alioto T."/>
            <person name="Alioto T."/>
            <person name="Gomez Garrido J."/>
        </authorList>
    </citation>
    <scope>NUCLEOTIDE SEQUENCE</scope>
</reference>
<dbReference type="Proteomes" id="UP001296104">
    <property type="component" value="Unassembled WGS sequence"/>
</dbReference>
<feature type="compositionally biased region" description="Low complexity" evidence="1">
    <location>
        <begin position="236"/>
        <end position="250"/>
    </location>
</feature>
<dbReference type="Gene3D" id="1.10.472.80">
    <property type="entry name" value="Ypt/Rab-GAP domain of gyp1p, domain 3"/>
    <property type="match status" value="1"/>
</dbReference>
<organism evidence="3 4">
    <name type="scientific">Lecanosticta acicola</name>
    <dbReference type="NCBI Taxonomy" id="111012"/>
    <lineage>
        <taxon>Eukaryota</taxon>
        <taxon>Fungi</taxon>
        <taxon>Dikarya</taxon>
        <taxon>Ascomycota</taxon>
        <taxon>Pezizomycotina</taxon>
        <taxon>Dothideomycetes</taxon>
        <taxon>Dothideomycetidae</taxon>
        <taxon>Mycosphaerellales</taxon>
        <taxon>Mycosphaerellaceae</taxon>
        <taxon>Lecanosticta</taxon>
    </lineage>
</organism>
<dbReference type="SUPFAM" id="SSF47923">
    <property type="entry name" value="Ypt/Rab-GAP domain of gyp1p"/>
    <property type="match status" value="2"/>
</dbReference>
<feature type="region of interest" description="Disordered" evidence="1">
    <location>
        <begin position="1"/>
        <end position="73"/>
    </location>
</feature>
<keyword evidence="4" id="KW-1185">Reference proteome</keyword>
<dbReference type="InterPro" id="IPR000195">
    <property type="entry name" value="Rab-GAP-TBC_dom"/>
</dbReference>
<evidence type="ECO:0000256" key="1">
    <source>
        <dbReference type="SAM" id="MobiDB-lite"/>
    </source>
</evidence>
<dbReference type="PANTHER" id="PTHR47219:SF20">
    <property type="entry name" value="TBC1 DOMAIN FAMILY MEMBER 2B"/>
    <property type="match status" value="1"/>
</dbReference>
<dbReference type="AlphaFoldDB" id="A0AAI8YVT6"/>
<dbReference type="GO" id="GO:0031267">
    <property type="term" value="F:small GTPase binding"/>
    <property type="evidence" value="ECO:0007669"/>
    <property type="project" value="TreeGrafter"/>
</dbReference>
<evidence type="ECO:0000313" key="4">
    <source>
        <dbReference type="Proteomes" id="UP001296104"/>
    </source>
</evidence>
<dbReference type="EMBL" id="CAVMBE010000013">
    <property type="protein sequence ID" value="CAK3930480.1"/>
    <property type="molecule type" value="Genomic_DNA"/>
</dbReference>
<proteinExistence type="predicted"/>
<dbReference type="SMART" id="SM00164">
    <property type="entry name" value="TBC"/>
    <property type="match status" value="1"/>
</dbReference>
<dbReference type="InterPro" id="IPR035969">
    <property type="entry name" value="Rab-GAP_TBC_sf"/>
</dbReference>
<feature type="compositionally biased region" description="Polar residues" evidence="1">
    <location>
        <begin position="1"/>
        <end position="35"/>
    </location>
</feature>
<dbReference type="InterPro" id="IPR050302">
    <property type="entry name" value="Rab_GAP_TBC_domain"/>
</dbReference>
<dbReference type="Pfam" id="PF00566">
    <property type="entry name" value="RabGAP-TBC"/>
    <property type="match status" value="1"/>
</dbReference>
<evidence type="ECO:0000259" key="2">
    <source>
        <dbReference type="PROSITE" id="PS50086"/>
    </source>
</evidence>
<accession>A0AAI8YVT6</accession>
<feature type="compositionally biased region" description="Gly residues" evidence="1">
    <location>
        <begin position="293"/>
        <end position="309"/>
    </location>
</feature>
<feature type="compositionally biased region" description="Acidic residues" evidence="1">
    <location>
        <begin position="38"/>
        <end position="61"/>
    </location>
</feature>
<sequence length="686" mass="75386">MSSNLSRRSSRQPLVSRVQSSTTATSQEDTNSLTSFPDPEEGAVVEGVDDDDDDDDDEGGLLDDPTAGILGENDENGLDAAAAVPAALNGLLDTAGRPSMFDADGEDDDDDDPQNLATCEENVLQRIIAHRGAMELVRNLSGLLAERDAQVTALRRLCEEVGVPDGKIAEAKGRVRRLRRKGSLGEAAREEAQQRTGAAQQESLPLETTGNGNGTIRGLTRLFGGAGKRKDSLKPSGSSIRTTSSSRSASVQRAPVKKRTERPKSVDVLSIQSTESSTWNAFTGTIKGISGLGGGGGGSVGGNGGGGGTPTNNREPVEMSTRHDRDQLPPTLSQPSTKDPQEAEWNKFLVRLMKSREQSGEEARSGELLGASRWGHEGNAGKQKLEMLTRLVISGIPMRLRQPIWMELSNTYAIMQPDAYQHYLGLQDNEDPEEIDAILKDVPRTLTSKYDYYAEKGYDRLKKVLIAFVNKYPGLGYTQGLNMIAGYLLLAIADESDAFWVLCNMVDDFFPPDYFSKETSLNGPISDNIVLRQYVGELLPRLSDKLHELEIDPEHTVPLSWFLTAFASVLPETVLLRIWDVWLTLPSQKTFLFNIALTLLSNHTRPLLECETQGEYFAYMSNKCKVSEDPTQIVELIRQAFLMRKKLEGVEVRRGLAVKKLKRHASTEALFTPDGEREREEMNPGE</sequence>
<gene>
    <name evidence="3" type="ORF">LECACI_7A002924</name>
</gene>
<feature type="region of interest" description="Disordered" evidence="1">
    <location>
        <begin position="179"/>
        <end position="275"/>
    </location>
</feature>
<protein>
    <recommendedName>
        <fullName evidence="2">Rab-GAP TBC domain-containing protein</fullName>
    </recommendedName>
</protein>
<feature type="compositionally biased region" description="Polar residues" evidence="1">
    <location>
        <begin position="194"/>
        <end position="210"/>
    </location>
</feature>
<evidence type="ECO:0000313" key="3">
    <source>
        <dbReference type="EMBL" id="CAK3930480.1"/>
    </source>
</evidence>
<feature type="compositionally biased region" description="Basic and acidic residues" evidence="1">
    <location>
        <begin position="315"/>
        <end position="327"/>
    </location>
</feature>
<dbReference type="GO" id="GO:0005096">
    <property type="term" value="F:GTPase activator activity"/>
    <property type="evidence" value="ECO:0007669"/>
    <property type="project" value="TreeGrafter"/>
</dbReference>
<feature type="domain" description="Rab-GAP TBC" evidence="2">
    <location>
        <begin position="395"/>
        <end position="586"/>
    </location>
</feature>